<proteinExistence type="predicted"/>
<dbReference type="Proteomes" id="UP000702954">
    <property type="component" value="Unassembled WGS sequence"/>
</dbReference>
<protein>
    <submittedName>
        <fullName evidence="2">Uncharacterized protein</fullName>
    </submittedName>
</protein>
<evidence type="ECO:0000313" key="1">
    <source>
        <dbReference type="EMBL" id="GBU04003.1"/>
    </source>
</evidence>
<reference evidence="2 3" key="2">
    <citation type="submission" date="2019-03" db="EMBL/GenBank/DDBJ databases">
        <title>Genomic Encyclopedia of Type Strains, Phase IV (KMG-IV): sequencing the most valuable type-strain genomes for metagenomic binning, comparative biology and taxonomic classification.</title>
        <authorList>
            <person name="Goeker M."/>
        </authorList>
    </citation>
    <scope>NUCLEOTIDE SEQUENCE [LARGE SCALE GENOMIC DNA]</scope>
    <source>
        <strain evidence="2 3">DSM 103426</strain>
    </source>
</reference>
<reference evidence="1 4" key="1">
    <citation type="journal article" date="2018" name="Int. J. Syst. Evol. Microbiol.">
        <title>Draft Genome Sequence of Faecalimonas umbilicata JCM 30896T, an Acetate-Producing Bacterium Isolated from Human Feces.</title>
        <authorList>
            <person name="Sakamoto M."/>
            <person name="Ikeyama N."/>
            <person name="Yuki M."/>
            <person name="Ohkuma M."/>
        </authorList>
    </citation>
    <scope>NUCLEOTIDE SEQUENCE [LARGE SCALE GENOMIC DNA]</scope>
    <source>
        <strain evidence="1 4">EGH7</strain>
    </source>
</reference>
<name>A0A4R3J3M7_9FIRM</name>
<dbReference type="EMBL" id="BHEO01000002">
    <property type="protein sequence ID" value="GBU04003.1"/>
    <property type="molecule type" value="Genomic_DNA"/>
</dbReference>
<organism evidence="2 3">
    <name type="scientific">Faecalimonas umbilicata</name>
    <dbReference type="NCBI Taxonomy" id="1912855"/>
    <lineage>
        <taxon>Bacteria</taxon>
        <taxon>Bacillati</taxon>
        <taxon>Bacillota</taxon>
        <taxon>Clostridia</taxon>
        <taxon>Lachnospirales</taxon>
        <taxon>Lachnospiraceae</taxon>
        <taxon>Faecalimonas</taxon>
    </lineage>
</organism>
<evidence type="ECO:0000313" key="4">
    <source>
        <dbReference type="Proteomes" id="UP000702954"/>
    </source>
</evidence>
<gene>
    <name evidence="2" type="ORF">EDD74_1532</name>
    <name evidence="1" type="ORF">FAEUMB_05440</name>
</gene>
<dbReference type="AlphaFoldDB" id="A0A4R3J3M7"/>
<evidence type="ECO:0000313" key="3">
    <source>
        <dbReference type="Proteomes" id="UP000294613"/>
    </source>
</evidence>
<sequence length="133" mass="15864">MFEMLEKLKLDDEYAIINRNSENPFVILEGGGPLIFDRLRMIPKEQFEFEKFCKEFSQEMGVRIEEIKEDVNLVLEVLKYEETDTTETDGKSVISDNTYAYVYDYFNRKNSRQADPAPNFRNKDFNVWHKRIS</sequence>
<dbReference type="RefSeq" id="WP_008977691.1">
    <property type="nucleotide sequence ID" value="NZ_BHEO01000002.1"/>
</dbReference>
<dbReference type="EMBL" id="SLZV01000053">
    <property type="protein sequence ID" value="TCS59772.1"/>
    <property type="molecule type" value="Genomic_DNA"/>
</dbReference>
<dbReference type="Proteomes" id="UP000294613">
    <property type="component" value="Unassembled WGS sequence"/>
</dbReference>
<accession>A0A4R3J3M7</accession>
<keyword evidence="4" id="KW-1185">Reference proteome</keyword>
<evidence type="ECO:0000313" key="2">
    <source>
        <dbReference type="EMBL" id="TCS59772.1"/>
    </source>
</evidence>
<comment type="caution">
    <text evidence="2">The sequence shown here is derived from an EMBL/GenBank/DDBJ whole genome shotgun (WGS) entry which is preliminary data.</text>
</comment>